<keyword evidence="18" id="KW-1185">Reference proteome</keyword>
<dbReference type="PANTHER" id="PTHR46913:SF1">
    <property type="entry name" value="RING-H2 FINGER PROTEIN ATL16"/>
    <property type="match status" value="1"/>
</dbReference>
<keyword evidence="11 15" id="KW-1133">Transmembrane helix</keyword>
<dbReference type="GO" id="GO:0061630">
    <property type="term" value="F:ubiquitin protein ligase activity"/>
    <property type="evidence" value="ECO:0007669"/>
    <property type="project" value="UniProtKB-EC"/>
</dbReference>
<evidence type="ECO:0000256" key="5">
    <source>
        <dbReference type="ARBA" id="ARBA00022679"/>
    </source>
</evidence>
<feature type="domain" description="RING-type" evidence="16">
    <location>
        <begin position="275"/>
        <end position="317"/>
    </location>
</feature>
<sequence length="421" mass="45355">MQQQPTSSRSLPRRSEGLSETRDERRMATNPPSYSPSQSSESGQRQKQKRRLFQKKRRLVFLGTAAANSASGSAYPAFGATTANVSAFVDKPLLPLQRPELYFRNPLRTCTEQYNDKSANRSLRTPTIAQKAAAESMKWCGSSKKLKLKQKFELSLALQSVRIQVFHCSHHMLPIRSPMSGIERSMTGVHRPSVSATTVVMVAGVIASTALFVLVFFLYLRAKRYWGAIPVSIRGRGRLAEPAAAQQGSGLDAAAVAALPSVVVRAGDCKEGLECAVCICELSRGEAARLLPTCGHAFHIECIDAWLSSHSTCPLCRGPVVHEKPQEAGSAAESVPGRFHSEEPPPETEDQAGGSSSLSDPPPPAVSVSETPRTAADGFQTLNSPAATLRSLRRLLIRGSRTGAASCCSRGCDAEQGRLPD</sequence>
<dbReference type="PROSITE" id="PS50089">
    <property type="entry name" value="ZF_RING_2"/>
    <property type="match status" value="1"/>
</dbReference>
<gene>
    <name evidence="17" type="ORF">MUK42_00341</name>
</gene>
<comment type="pathway">
    <text evidence="3">Protein modification; protein ubiquitination.</text>
</comment>
<dbReference type="SUPFAM" id="SSF57850">
    <property type="entry name" value="RING/U-box"/>
    <property type="match status" value="1"/>
</dbReference>
<evidence type="ECO:0000259" key="16">
    <source>
        <dbReference type="PROSITE" id="PS50089"/>
    </source>
</evidence>
<dbReference type="InterPro" id="IPR013083">
    <property type="entry name" value="Znf_RING/FYVE/PHD"/>
</dbReference>
<dbReference type="PANTHER" id="PTHR46913">
    <property type="entry name" value="RING-H2 FINGER PROTEIN ATL16"/>
    <property type="match status" value="1"/>
</dbReference>
<reference evidence="17" key="1">
    <citation type="submission" date="2022-05" db="EMBL/GenBank/DDBJ databases">
        <title>The Musa troglodytarum L. genome provides insights into the mechanism of non-climacteric behaviour and enrichment of carotenoids.</title>
        <authorList>
            <person name="Wang J."/>
        </authorList>
    </citation>
    <scope>NUCLEOTIDE SEQUENCE</scope>
    <source>
        <tissue evidence="17">Leaf</tissue>
    </source>
</reference>
<feature type="region of interest" description="Disordered" evidence="14">
    <location>
        <begin position="1"/>
        <end position="51"/>
    </location>
</feature>
<evidence type="ECO:0000256" key="12">
    <source>
        <dbReference type="ARBA" id="ARBA00023136"/>
    </source>
</evidence>
<dbReference type="CDD" id="cd16461">
    <property type="entry name" value="RING-H2_EL5-like"/>
    <property type="match status" value="1"/>
</dbReference>
<evidence type="ECO:0000256" key="11">
    <source>
        <dbReference type="ARBA" id="ARBA00022989"/>
    </source>
</evidence>
<dbReference type="GO" id="GO:0008270">
    <property type="term" value="F:zinc ion binding"/>
    <property type="evidence" value="ECO:0007669"/>
    <property type="project" value="UniProtKB-KW"/>
</dbReference>
<comment type="subcellular location">
    <subcellularLocation>
        <location evidence="2">Membrane</location>
        <topology evidence="2">Single-pass membrane protein</topology>
    </subcellularLocation>
</comment>
<dbReference type="GO" id="GO:0016567">
    <property type="term" value="P:protein ubiquitination"/>
    <property type="evidence" value="ECO:0007669"/>
    <property type="project" value="InterPro"/>
</dbReference>
<feature type="compositionally biased region" description="Basic and acidic residues" evidence="14">
    <location>
        <begin position="13"/>
        <end position="27"/>
    </location>
</feature>
<dbReference type="SMART" id="SM00184">
    <property type="entry name" value="RING"/>
    <property type="match status" value="1"/>
</dbReference>
<dbReference type="GO" id="GO:0016020">
    <property type="term" value="C:membrane"/>
    <property type="evidence" value="ECO:0007669"/>
    <property type="project" value="UniProtKB-SubCell"/>
</dbReference>
<evidence type="ECO:0000256" key="13">
    <source>
        <dbReference type="PROSITE-ProRule" id="PRU00175"/>
    </source>
</evidence>
<evidence type="ECO:0000256" key="10">
    <source>
        <dbReference type="ARBA" id="ARBA00022833"/>
    </source>
</evidence>
<evidence type="ECO:0000313" key="18">
    <source>
        <dbReference type="Proteomes" id="UP001055439"/>
    </source>
</evidence>
<feature type="transmembrane region" description="Helical" evidence="15">
    <location>
        <begin position="59"/>
        <end position="78"/>
    </location>
</feature>
<keyword evidence="12 15" id="KW-0472">Membrane</keyword>
<evidence type="ECO:0000256" key="3">
    <source>
        <dbReference type="ARBA" id="ARBA00004906"/>
    </source>
</evidence>
<feature type="compositionally biased region" description="Polar residues" evidence="14">
    <location>
        <begin position="1"/>
        <end position="10"/>
    </location>
</feature>
<evidence type="ECO:0000256" key="1">
    <source>
        <dbReference type="ARBA" id="ARBA00000900"/>
    </source>
</evidence>
<keyword evidence="10" id="KW-0862">Zinc</keyword>
<dbReference type="InterPro" id="IPR044600">
    <property type="entry name" value="ATL1/ATL16-like"/>
</dbReference>
<proteinExistence type="predicted"/>
<comment type="catalytic activity">
    <reaction evidence="1">
        <text>S-ubiquitinyl-[E2 ubiquitin-conjugating enzyme]-L-cysteine + [acceptor protein]-L-lysine = [E2 ubiquitin-conjugating enzyme]-L-cysteine + N(6)-ubiquitinyl-[acceptor protein]-L-lysine.</text>
        <dbReference type="EC" id="2.3.2.27"/>
    </reaction>
</comment>
<dbReference type="InterPro" id="IPR001841">
    <property type="entry name" value="Znf_RING"/>
</dbReference>
<dbReference type="EC" id="2.3.2.27" evidence="4"/>
<dbReference type="EMBL" id="CP097505">
    <property type="protein sequence ID" value="URD92541.1"/>
    <property type="molecule type" value="Genomic_DNA"/>
</dbReference>
<dbReference type="FunFam" id="3.30.40.10:FF:000457">
    <property type="entry name" value="RING-H2 finger protein ATL3"/>
    <property type="match status" value="1"/>
</dbReference>
<name>A0A9E7FDY9_9LILI</name>
<organism evidence="17 18">
    <name type="scientific">Musa troglodytarum</name>
    <name type="common">fe'i banana</name>
    <dbReference type="NCBI Taxonomy" id="320322"/>
    <lineage>
        <taxon>Eukaryota</taxon>
        <taxon>Viridiplantae</taxon>
        <taxon>Streptophyta</taxon>
        <taxon>Embryophyta</taxon>
        <taxon>Tracheophyta</taxon>
        <taxon>Spermatophyta</taxon>
        <taxon>Magnoliopsida</taxon>
        <taxon>Liliopsida</taxon>
        <taxon>Zingiberales</taxon>
        <taxon>Musaceae</taxon>
        <taxon>Musa</taxon>
    </lineage>
</organism>
<feature type="transmembrane region" description="Helical" evidence="15">
    <location>
        <begin position="194"/>
        <end position="220"/>
    </location>
</feature>
<dbReference type="Proteomes" id="UP001055439">
    <property type="component" value="Chromosome 3"/>
</dbReference>
<protein>
    <recommendedName>
        <fullName evidence="4">RING-type E3 ubiquitin transferase</fullName>
        <ecNumber evidence="4">2.3.2.27</ecNumber>
    </recommendedName>
</protein>
<feature type="region of interest" description="Disordered" evidence="14">
    <location>
        <begin position="327"/>
        <end position="371"/>
    </location>
</feature>
<evidence type="ECO:0000256" key="4">
    <source>
        <dbReference type="ARBA" id="ARBA00012483"/>
    </source>
</evidence>
<evidence type="ECO:0000256" key="2">
    <source>
        <dbReference type="ARBA" id="ARBA00004167"/>
    </source>
</evidence>
<keyword evidence="5" id="KW-0808">Transferase</keyword>
<keyword evidence="8 13" id="KW-0863">Zinc-finger</keyword>
<evidence type="ECO:0000313" key="17">
    <source>
        <dbReference type="EMBL" id="URD92541.1"/>
    </source>
</evidence>
<dbReference type="Gene3D" id="3.30.40.10">
    <property type="entry name" value="Zinc/RING finger domain, C3HC4 (zinc finger)"/>
    <property type="match status" value="1"/>
</dbReference>
<evidence type="ECO:0000256" key="15">
    <source>
        <dbReference type="SAM" id="Phobius"/>
    </source>
</evidence>
<evidence type="ECO:0000256" key="6">
    <source>
        <dbReference type="ARBA" id="ARBA00022692"/>
    </source>
</evidence>
<dbReference type="OrthoDB" id="8062037at2759"/>
<accession>A0A9E7FDY9</accession>
<evidence type="ECO:0000256" key="8">
    <source>
        <dbReference type="ARBA" id="ARBA00022771"/>
    </source>
</evidence>
<keyword evidence="7" id="KW-0479">Metal-binding</keyword>
<keyword evidence="9" id="KW-0833">Ubl conjugation pathway</keyword>
<evidence type="ECO:0000256" key="14">
    <source>
        <dbReference type="SAM" id="MobiDB-lite"/>
    </source>
</evidence>
<feature type="compositionally biased region" description="Low complexity" evidence="14">
    <location>
        <begin position="31"/>
        <end position="42"/>
    </location>
</feature>
<dbReference type="Pfam" id="PF13639">
    <property type="entry name" value="zf-RING_2"/>
    <property type="match status" value="1"/>
</dbReference>
<evidence type="ECO:0000256" key="9">
    <source>
        <dbReference type="ARBA" id="ARBA00022786"/>
    </source>
</evidence>
<keyword evidence="6 15" id="KW-0812">Transmembrane</keyword>
<dbReference type="AlphaFoldDB" id="A0A9E7FDY9"/>
<evidence type="ECO:0000256" key="7">
    <source>
        <dbReference type="ARBA" id="ARBA00022723"/>
    </source>
</evidence>